<dbReference type="AlphaFoldDB" id="A0A1D1UHP6"/>
<comment type="caution">
    <text evidence="1">The sequence shown here is derived from an EMBL/GenBank/DDBJ whole genome shotgun (WGS) entry which is preliminary data.</text>
</comment>
<dbReference type="EMBL" id="BDGG01000001">
    <property type="protein sequence ID" value="GAU88030.1"/>
    <property type="molecule type" value="Genomic_DNA"/>
</dbReference>
<evidence type="ECO:0000313" key="2">
    <source>
        <dbReference type="Proteomes" id="UP000186922"/>
    </source>
</evidence>
<reference evidence="1 2" key="1">
    <citation type="journal article" date="2016" name="Nat. Commun.">
        <title>Extremotolerant tardigrade genome and improved radiotolerance of human cultured cells by tardigrade-unique protein.</title>
        <authorList>
            <person name="Hashimoto T."/>
            <person name="Horikawa D.D."/>
            <person name="Saito Y."/>
            <person name="Kuwahara H."/>
            <person name="Kozuka-Hata H."/>
            <person name="Shin-I T."/>
            <person name="Minakuchi Y."/>
            <person name="Ohishi K."/>
            <person name="Motoyama A."/>
            <person name="Aizu T."/>
            <person name="Enomoto A."/>
            <person name="Kondo K."/>
            <person name="Tanaka S."/>
            <person name="Hara Y."/>
            <person name="Koshikawa S."/>
            <person name="Sagara H."/>
            <person name="Miura T."/>
            <person name="Yokobori S."/>
            <person name="Miyagawa K."/>
            <person name="Suzuki Y."/>
            <person name="Kubo T."/>
            <person name="Oyama M."/>
            <person name="Kohara Y."/>
            <person name="Fujiyama A."/>
            <person name="Arakawa K."/>
            <person name="Katayama T."/>
            <person name="Toyoda A."/>
            <person name="Kunieda T."/>
        </authorList>
    </citation>
    <scope>NUCLEOTIDE SEQUENCE [LARGE SCALE GENOMIC DNA]</scope>
    <source>
        <strain evidence="1 2">YOKOZUNA-1</strain>
    </source>
</reference>
<sequence>MQATLSRTCSHHFRCASQYPKARCQQSWRFIAHYKPTAENNWHNSHLPSHETVQSLSVYGKQRSTEMQLLQMSHKWMQVLLERKEADIVFLDCKKAFDRLPHDVTITGLSKAGIKGQLQVLIADYLRGGSQSGGVRTLFGRKSSKVRNSSRFHPRPAVV</sequence>
<gene>
    <name evidence="1" type="primary">RvY_00801</name>
    <name evidence="1" type="synonym">RvY_00801.2</name>
    <name evidence="1" type="ORF">RvY_00801-2</name>
</gene>
<accession>A0A1D1UHP6</accession>
<evidence type="ECO:0000313" key="1">
    <source>
        <dbReference type="EMBL" id="GAU88030.1"/>
    </source>
</evidence>
<evidence type="ECO:0008006" key="3">
    <source>
        <dbReference type="Google" id="ProtNLM"/>
    </source>
</evidence>
<proteinExistence type="predicted"/>
<protein>
    <recommendedName>
        <fullName evidence="3">Reverse transcriptase domain-containing protein</fullName>
    </recommendedName>
</protein>
<organism evidence="1 2">
    <name type="scientific">Ramazzottius varieornatus</name>
    <name type="common">Water bear</name>
    <name type="synonym">Tardigrade</name>
    <dbReference type="NCBI Taxonomy" id="947166"/>
    <lineage>
        <taxon>Eukaryota</taxon>
        <taxon>Metazoa</taxon>
        <taxon>Ecdysozoa</taxon>
        <taxon>Tardigrada</taxon>
        <taxon>Eutardigrada</taxon>
        <taxon>Parachela</taxon>
        <taxon>Hypsibioidea</taxon>
        <taxon>Ramazzottiidae</taxon>
        <taxon>Ramazzottius</taxon>
    </lineage>
</organism>
<dbReference type="Proteomes" id="UP000186922">
    <property type="component" value="Unassembled WGS sequence"/>
</dbReference>
<keyword evidence="2" id="KW-1185">Reference proteome</keyword>
<name>A0A1D1UHP6_RAMVA</name>